<evidence type="ECO:0000313" key="3">
    <source>
        <dbReference type="Proteomes" id="UP000230002"/>
    </source>
</evidence>
<reference evidence="2 3" key="1">
    <citation type="journal article" date="2015" name="Sci. Rep.">
        <title>Chromosome-level genome map provides insights into diverse defense mechanisms in the medicinal fungus Ganoderma sinense.</title>
        <authorList>
            <person name="Zhu Y."/>
            <person name="Xu J."/>
            <person name="Sun C."/>
            <person name="Zhou S."/>
            <person name="Xu H."/>
            <person name="Nelson D.R."/>
            <person name="Qian J."/>
            <person name="Song J."/>
            <person name="Luo H."/>
            <person name="Xiang L."/>
            <person name="Li Y."/>
            <person name="Xu Z."/>
            <person name="Ji A."/>
            <person name="Wang L."/>
            <person name="Lu S."/>
            <person name="Hayward A."/>
            <person name="Sun W."/>
            <person name="Li X."/>
            <person name="Schwartz D.C."/>
            <person name="Wang Y."/>
            <person name="Chen S."/>
        </authorList>
    </citation>
    <scope>NUCLEOTIDE SEQUENCE [LARGE SCALE GENOMIC DNA]</scope>
    <source>
        <strain evidence="2 3">ZZ0214-1</strain>
    </source>
</reference>
<feature type="transmembrane region" description="Helical" evidence="1">
    <location>
        <begin position="12"/>
        <end position="34"/>
    </location>
</feature>
<accession>A0A2G8SL29</accession>
<name>A0A2G8SL29_9APHY</name>
<evidence type="ECO:0000256" key="1">
    <source>
        <dbReference type="SAM" id="Phobius"/>
    </source>
</evidence>
<keyword evidence="1" id="KW-0812">Transmembrane</keyword>
<dbReference type="OrthoDB" id="2796825at2759"/>
<gene>
    <name evidence="2" type="ORF">GSI_03249</name>
</gene>
<dbReference type="Proteomes" id="UP000230002">
    <property type="component" value="Unassembled WGS sequence"/>
</dbReference>
<feature type="transmembrane region" description="Helical" evidence="1">
    <location>
        <begin position="136"/>
        <end position="158"/>
    </location>
</feature>
<feature type="transmembrane region" description="Helical" evidence="1">
    <location>
        <begin position="55"/>
        <end position="76"/>
    </location>
</feature>
<keyword evidence="3" id="KW-1185">Reference proteome</keyword>
<sequence>MSDPNAVFQHSYYIGNNFNAILYGVELVLYFASVRLIMQGRYRVGEARRRSDRRFLYLSTGLLLMITVYVAVQAVFGEEMWIVHVDYPGGSAQYLADNAAVWYQTLGSAASIVLNLMSDGLLIYRTSIVWSDWRVAIFPSLLYVATAALGVLTCYASGTPNSDFFTGSAALIALSYSSVVIVLNCTCSALICIRIVSVSRRMQRTLGHDAAAQAYASVVALIVEAMLPYTLFGLAYVVTLGTGHPTAIFWLSVYVMMTCISPQMIILRVLMGRAWSQDVASGTALPSSSLTASNSKFNPNFSNLNENVNAKRLSAMTVASPNRARFTYSSEATAVNLKTLSPSKVSLSGSREFRDSKTFVDVPLPSPSAWTVGSGSPIGTAL</sequence>
<proteinExistence type="predicted"/>
<feature type="transmembrane region" description="Helical" evidence="1">
    <location>
        <begin position="101"/>
        <end position="124"/>
    </location>
</feature>
<dbReference type="AlphaFoldDB" id="A0A2G8SL29"/>
<evidence type="ECO:0000313" key="2">
    <source>
        <dbReference type="EMBL" id="PIL34472.1"/>
    </source>
</evidence>
<organism evidence="2 3">
    <name type="scientific">Ganoderma sinense ZZ0214-1</name>
    <dbReference type="NCBI Taxonomy" id="1077348"/>
    <lineage>
        <taxon>Eukaryota</taxon>
        <taxon>Fungi</taxon>
        <taxon>Dikarya</taxon>
        <taxon>Basidiomycota</taxon>
        <taxon>Agaricomycotina</taxon>
        <taxon>Agaricomycetes</taxon>
        <taxon>Polyporales</taxon>
        <taxon>Polyporaceae</taxon>
        <taxon>Ganoderma</taxon>
    </lineage>
</organism>
<comment type="caution">
    <text evidence="2">The sequence shown here is derived from an EMBL/GenBank/DDBJ whole genome shotgun (WGS) entry which is preliminary data.</text>
</comment>
<keyword evidence="1" id="KW-0472">Membrane</keyword>
<keyword evidence="1" id="KW-1133">Transmembrane helix</keyword>
<dbReference type="EMBL" id="AYKW01000005">
    <property type="protein sequence ID" value="PIL34472.1"/>
    <property type="molecule type" value="Genomic_DNA"/>
</dbReference>
<protein>
    <submittedName>
        <fullName evidence="2">Uncharacterized protein</fullName>
    </submittedName>
</protein>
<feature type="transmembrane region" description="Helical" evidence="1">
    <location>
        <begin position="170"/>
        <end position="193"/>
    </location>
</feature>
<feature type="transmembrane region" description="Helical" evidence="1">
    <location>
        <begin position="248"/>
        <end position="267"/>
    </location>
</feature>
<feature type="transmembrane region" description="Helical" evidence="1">
    <location>
        <begin position="214"/>
        <end position="236"/>
    </location>
</feature>